<keyword evidence="3" id="KW-1185">Reference proteome</keyword>
<dbReference type="AlphaFoldDB" id="A0A0B4H908"/>
<sequence length="159" mass="17322">MFSDIDPGKPGEESLYHSNDTNFPAGPFDPLPIKAKGRPKGALRLAKSSVVRSTRRDFSEFEHIIAEEEVKARADLQNHQKPPPSTAPAAIKVTRITSTAISLDAVDLPNSYEPGTKAPRAYMRFAAAIEDVDENDGITASTPQESSPKGSYRPFTKPQ</sequence>
<comment type="caution">
    <text evidence="2">The sequence shown here is derived from an EMBL/GenBank/DDBJ whole genome shotgun (WGS) entry which is preliminary data.</text>
</comment>
<feature type="compositionally biased region" description="Basic and acidic residues" evidence="1">
    <location>
        <begin position="1"/>
        <end position="15"/>
    </location>
</feature>
<accession>A0A0B4H908</accession>
<name>A0A0B4H908_METGA</name>
<proteinExistence type="predicted"/>
<dbReference type="EMBL" id="AZNH01000002">
    <property type="protein sequence ID" value="KID91873.1"/>
    <property type="molecule type" value="Genomic_DNA"/>
</dbReference>
<evidence type="ECO:0000313" key="2">
    <source>
        <dbReference type="EMBL" id="KID91873.1"/>
    </source>
</evidence>
<protein>
    <submittedName>
        <fullName evidence="2">Uncharacterized protein</fullName>
    </submittedName>
</protein>
<reference evidence="2 3" key="1">
    <citation type="journal article" date="2014" name="Proc. Natl. Acad. Sci. U.S.A.">
        <title>Trajectory and genomic determinants of fungal-pathogen speciation and host adaptation.</title>
        <authorList>
            <person name="Hu X."/>
            <person name="Xiao G."/>
            <person name="Zheng P."/>
            <person name="Shang Y."/>
            <person name="Su Y."/>
            <person name="Zhang X."/>
            <person name="Liu X."/>
            <person name="Zhan S."/>
            <person name="St Leger R.J."/>
            <person name="Wang C."/>
        </authorList>
    </citation>
    <scope>NUCLEOTIDE SEQUENCE [LARGE SCALE GENOMIC DNA]</scope>
    <source>
        <strain evidence="2 3">ARSEF 977</strain>
    </source>
</reference>
<dbReference type="HOGENOM" id="CLU_140487_0_0_1"/>
<organism evidence="2 3">
    <name type="scientific">Metarhizium guizhouense (strain ARSEF 977)</name>
    <dbReference type="NCBI Taxonomy" id="1276136"/>
    <lineage>
        <taxon>Eukaryota</taxon>
        <taxon>Fungi</taxon>
        <taxon>Dikarya</taxon>
        <taxon>Ascomycota</taxon>
        <taxon>Pezizomycotina</taxon>
        <taxon>Sordariomycetes</taxon>
        <taxon>Hypocreomycetidae</taxon>
        <taxon>Hypocreales</taxon>
        <taxon>Clavicipitaceae</taxon>
        <taxon>Metarhizium</taxon>
    </lineage>
</organism>
<evidence type="ECO:0000313" key="3">
    <source>
        <dbReference type="Proteomes" id="UP000031192"/>
    </source>
</evidence>
<feature type="region of interest" description="Disordered" evidence="1">
    <location>
        <begin position="133"/>
        <end position="159"/>
    </location>
</feature>
<feature type="region of interest" description="Disordered" evidence="1">
    <location>
        <begin position="1"/>
        <end position="36"/>
    </location>
</feature>
<evidence type="ECO:0000256" key="1">
    <source>
        <dbReference type="SAM" id="MobiDB-lite"/>
    </source>
</evidence>
<dbReference type="Proteomes" id="UP000031192">
    <property type="component" value="Unassembled WGS sequence"/>
</dbReference>
<gene>
    <name evidence="2" type="ORF">MGU_00784</name>
</gene>
<feature type="compositionally biased region" description="Polar residues" evidence="1">
    <location>
        <begin position="138"/>
        <end position="149"/>
    </location>
</feature>